<dbReference type="InterPro" id="IPR001789">
    <property type="entry name" value="Sig_transdc_resp-reg_receiver"/>
</dbReference>
<dbReference type="InterPro" id="IPR003594">
    <property type="entry name" value="HATPase_dom"/>
</dbReference>
<dbReference type="Pfam" id="PF00072">
    <property type="entry name" value="Response_reg"/>
    <property type="match status" value="1"/>
</dbReference>
<dbReference type="Gene3D" id="3.40.50.2300">
    <property type="match status" value="1"/>
</dbReference>
<dbReference type="Gene3D" id="1.10.287.130">
    <property type="match status" value="1"/>
</dbReference>
<evidence type="ECO:0000256" key="3">
    <source>
        <dbReference type="ARBA" id="ARBA00022553"/>
    </source>
</evidence>
<protein>
    <recommendedName>
        <fullName evidence="2">histidine kinase</fullName>
        <ecNumber evidence="2">2.7.13.3</ecNumber>
    </recommendedName>
</protein>
<dbReference type="InterPro" id="IPR036890">
    <property type="entry name" value="HATPase_C_sf"/>
</dbReference>
<evidence type="ECO:0000256" key="6">
    <source>
        <dbReference type="PROSITE-ProRule" id="PRU00169"/>
    </source>
</evidence>
<dbReference type="InterPro" id="IPR004358">
    <property type="entry name" value="Sig_transdc_His_kin-like_C"/>
</dbReference>
<dbReference type="PROSITE" id="PS50109">
    <property type="entry name" value="HIS_KIN"/>
    <property type="match status" value="1"/>
</dbReference>
<reference evidence="9 10" key="1">
    <citation type="journal article" date="2016" name="Nat. Commun.">
        <title>Thousands of microbial genomes shed light on interconnected biogeochemical processes in an aquifer system.</title>
        <authorList>
            <person name="Anantharaman K."/>
            <person name="Brown C.T."/>
            <person name="Hug L.A."/>
            <person name="Sharon I."/>
            <person name="Castelle C.J."/>
            <person name="Probst A.J."/>
            <person name="Thomas B.C."/>
            <person name="Singh A."/>
            <person name="Wilkins M.J."/>
            <person name="Karaoz U."/>
            <person name="Brodie E.L."/>
            <person name="Williams K.H."/>
            <person name="Hubbard S.S."/>
            <person name="Banfield J.F."/>
        </authorList>
    </citation>
    <scope>NUCLEOTIDE SEQUENCE [LARGE SCALE GENOMIC DNA]</scope>
    <source>
        <strain evidence="10">RIFCSPLOWO2_12_FULL_64_10</strain>
    </source>
</reference>
<keyword evidence="3 6" id="KW-0597">Phosphoprotein</keyword>
<dbReference type="AlphaFoldDB" id="A0A1F6D6H4"/>
<dbReference type="PRINTS" id="PR00344">
    <property type="entry name" value="BCTRLSENSOR"/>
</dbReference>
<evidence type="ECO:0000313" key="10">
    <source>
        <dbReference type="Proteomes" id="UP000178606"/>
    </source>
</evidence>
<dbReference type="CDD" id="cd17538">
    <property type="entry name" value="REC_D1_PleD-like"/>
    <property type="match status" value="1"/>
</dbReference>
<dbReference type="InterPro" id="IPR011006">
    <property type="entry name" value="CheY-like_superfamily"/>
</dbReference>
<dbReference type="SUPFAM" id="SSF55874">
    <property type="entry name" value="ATPase domain of HSP90 chaperone/DNA topoisomerase II/histidine kinase"/>
    <property type="match status" value="1"/>
</dbReference>
<dbReference type="InterPro" id="IPR036097">
    <property type="entry name" value="HisK_dim/P_sf"/>
</dbReference>
<comment type="caution">
    <text evidence="9">The sequence shown here is derived from an EMBL/GenBank/DDBJ whole genome shotgun (WGS) entry which is preliminary data.</text>
</comment>
<dbReference type="InterPro" id="IPR005467">
    <property type="entry name" value="His_kinase_dom"/>
</dbReference>
<evidence type="ECO:0000259" key="7">
    <source>
        <dbReference type="PROSITE" id="PS50109"/>
    </source>
</evidence>
<evidence type="ECO:0000256" key="2">
    <source>
        <dbReference type="ARBA" id="ARBA00012438"/>
    </source>
</evidence>
<gene>
    <name evidence="9" type="ORF">A3F84_15515</name>
</gene>
<dbReference type="PANTHER" id="PTHR43047">
    <property type="entry name" value="TWO-COMPONENT HISTIDINE PROTEIN KINASE"/>
    <property type="match status" value="1"/>
</dbReference>
<evidence type="ECO:0000313" key="9">
    <source>
        <dbReference type="EMBL" id="OGG56941.1"/>
    </source>
</evidence>
<evidence type="ECO:0000256" key="1">
    <source>
        <dbReference type="ARBA" id="ARBA00000085"/>
    </source>
</evidence>
<dbReference type="PANTHER" id="PTHR43047:SF72">
    <property type="entry name" value="OSMOSENSING HISTIDINE PROTEIN KINASE SLN1"/>
    <property type="match status" value="1"/>
</dbReference>
<dbReference type="EC" id="2.7.13.3" evidence="2"/>
<feature type="modified residue" description="4-aspartylphosphate" evidence="6">
    <location>
        <position position="74"/>
    </location>
</feature>
<dbReference type="Pfam" id="PF02518">
    <property type="entry name" value="HATPase_c"/>
    <property type="match status" value="1"/>
</dbReference>
<dbReference type="SMART" id="SM00448">
    <property type="entry name" value="REC"/>
    <property type="match status" value="1"/>
</dbReference>
<evidence type="ECO:0000256" key="5">
    <source>
        <dbReference type="ARBA" id="ARBA00022777"/>
    </source>
</evidence>
<proteinExistence type="predicted"/>
<sequence length="420" mass="45616">MGEGAGVGEVCFKENAMPGDTPRLKVLIVDDEPRNLLILEGILAPLRYDLRQANNGSEALDQVAADPPDLVLLDVMMPGLTGFDVCRQLKSRPDTQFIPIVLVTALTDRDSRVTGIEAGADDFISKPVDSHELRARVKSLLRIKSLHDEKERAQQRLIQAERLAAVGELVAGSAHELNNPLAVASSLMQSTVETLKEDTSEELAQDRATLVQNLQMGLKDLNRAKDIVASLLSLSEQTGDYTEPVQVNIVADDALRILRGRYDEGKVRVVKEYGEDLPTVTGSFADLGQMAMHLVRNAIEAIQGSGTITLRTYGEGRIVDREPGTVNRKNGSRITDDGSRGGIGDVGWVVFECRDTGAGISPEIRGDIFKPFFKTKPPAEGTGLGLYICHQIVKKHGGTISVESEVGKGTTFKVRLPVTR</sequence>
<feature type="domain" description="Response regulatory" evidence="8">
    <location>
        <begin position="25"/>
        <end position="141"/>
    </location>
</feature>
<accession>A0A1F6D6H4</accession>
<keyword evidence="5" id="KW-0418">Kinase</keyword>
<feature type="domain" description="Histidine kinase" evidence="7">
    <location>
        <begin position="172"/>
        <end position="420"/>
    </location>
</feature>
<evidence type="ECO:0000259" key="8">
    <source>
        <dbReference type="PROSITE" id="PS50110"/>
    </source>
</evidence>
<dbReference type="GO" id="GO:0000155">
    <property type="term" value="F:phosphorelay sensor kinase activity"/>
    <property type="evidence" value="ECO:0007669"/>
    <property type="project" value="InterPro"/>
</dbReference>
<dbReference type="SMART" id="SM00387">
    <property type="entry name" value="HATPase_c"/>
    <property type="match status" value="1"/>
</dbReference>
<comment type="catalytic activity">
    <reaction evidence="1">
        <text>ATP + protein L-histidine = ADP + protein N-phospho-L-histidine.</text>
        <dbReference type="EC" id="2.7.13.3"/>
    </reaction>
</comment>
<dbReference type="SUPFAM" id="SSF47384">
    <property type="entry name" value="Homodimeric domain of signal transducing histidine kinase"/>
    <property type="match status" value="1"/>
</dbReference>
<name>A0A1F6D6H4_HANXR</name>
<dbReference type="GO" id="GO:0005886">
    <property type="term" value="C:plasma membrane"/>
    <property type="evidence" value="ECO:0007669"/>
    <property type="project" value="TreeGrafter"/>
</dbReference>
<dbReference type="Proteomes" id="UP000178606">
    <property type="component" value="Unassembled WGS sequence"/>
</dbReference>
<dbReference type="GO" id="GO:0009927">
    <property type="term" value="F:histidine phosphotransfer kinase activity"/>
    <property type="evidence" value="ECO:0007669"/>
    <property type="project" value="TreeGrafter"/>
</dbReference>
<organism evidence="9 10">
    <name type="scientific">Handelsmanbacteria sp. (strain RIFCSPLOWO2_12_FULL_64_10)</name>
    <dbReference type="NCBI Taxonomy" id="1817868"/>
    <lineage>
        <taxon>Bacteria</taxon>
        <taxon>Candidatus Handelsmaniibacteriota</taxon>
    </lineage>
</organism>
<dbReference type="PROSITE" id="PS50110">
    <property type="entry name" value="RESPONSE_REGULATORY"/>
    <property type="match status" value="1"/>
</dbReference>
<dbReference type="EMBL" id="MFKF01000021">
    <property type="protein sequence ID" value="OGG56941.1"/>
    <property type="molecule type" value="Genomic_DNA"/>
</dbReference>
<dbReference type="Gene3D" id="3.30.565.10">
    <property type="entry name" value="Histidine kinase-like ATPase, C-terminal domain"/>
    <property type="match status" value="1"/>
</dbReference>
<dbReference type="SUPFAM" id="SSF52172">
    <property type="entry name" value="CheY-like"/>
    <property type="match status" value="1"/>
</dbReference>
<dbReference type="CDD" id="cd00082">
    <property type="entry name" value="HisKA"/>
    <property type="match status" value="1"/>
</dbReference>
<evidence type="ECO:0000256" key="4">
    <source>
        <dbReference type="ARBA" id="ARBA00022679"/>
    </source>
</evidence>
<dbReference type="InterPro" id="IPR003661">
    <property type="entry name" value="HisK_dim/P_dom"/>
</dbReference>
<keyword evidence="4" id="KW-0808">Transferase</keyword>